<evidence type="ECO:0000313" key="3">
    <source>
        <dbReference type="Proteomes" id="UP000008281"/>
    </source>
</evidence>
<dbReference type="RefSeq" id="XP_003111247.2">
    <property type="nucleotide sequence ID" value="XM_003111199.2"/>
</dbReference>
<dbReference type="InParanoid" id="E3LX97"/>
<accession>E3LX97</accession>
<dbReference type="EMBL" id="DS268418">
    <property type="protein sequence ID" value="EFO84747.1"/>
    <property type="molecule type" value="Genomic_DNA"/>
</dbReference>
<dbReference type="Gene3D" id="2.130.10.30">
    <property type="entry name" value="Regulator of chromosome condensation 1/beta-lactamase-inhibitor protein II"/>
    <property type="match status" value="1"/>
</dbReference>
<feature type="compositionally biased region" description="Polar residues" evidence="1">
    <location>
        <begin position="786"/>
        <end position="806"/>
    </location>
</feature>
<dbReference type="OrthoDB" id="5802489at2759"/>
<feature type="compositionally biased region" description="Polar residues" evidence="1">
    <location>
        <begin position="767"/>
        <end position="776"/>
    </location>
</feature>
<dbReference type="CTD" id="9801972"/>
<dbReference type="KEGG" id="crq:GCK72_001340"/>
<feature type="region of interest" description="Disordered" evidence="1">
    <location>
        <begin position="838"/>
        <end position="883"/>
    </location>
</feature>
<dbReference type="OMA" id="NRFFNLG"/>
<sequence>MRQIVELRTLLGGEPLKALDLFEKIVGECDDDTILEASQCVSNYIRHSSIYKQRVLYEKLRKCSLLSRLYVSLQFNAFTDVSFPKKFIFDGSSLQEYDTRRTDEVPAHRHYVTAVGSNRFFNLGLLSDGSPVSEPHIVNLPRVTQIEMSNSHTIFVTKNNRIYGCGKASSFLPDRIEEHDGGYVALPTLINIPNIDVTKIVDSVRTTEGGTQILIEDEWYFIGKHPDNTAETRRISSNCSVSVKKNENLKKTKLQTANVSFDRKVVQVHVGIGYDFATRCIMWDRTTKFDAPKKLHFVINGFSRNLCCSRFDDFQVLSDGTIYAVSCGLLKGKLELWKNKDDGFKVKNGTVLEHFDTKYSLVAVVHEVPGTIGTKFFKVSPDGQNLIMKKGYDSSTQYDRNSLESKKPHQFESVQIHRIMETRENQFDPVDIPKDLNLIFINSKTETKSRWLEKDTIYETEEWDYPKEEFQINRRLFEMIFPHYIEGIRENEEIYLYQKDMNCELFIDSDRPSTKSFVPPSSADQSSIWFFISIEKTKIPCHKNLILLHSRQITAMQRFNTNYGNFGAMELEEEKPVEIAMNVSADTIRNAINGMIDIRTLYEIKTLELIECINFYDYQLMEELFRDSMYILMDTITEYTLPFLYELFWSFENNVIEGIATRPEIFWSSISAIHPPKEFLLKFAKKLEHRYKNVSYKHVDTDELSSYDPSYVIRSLVNLDEDLEDVVWNSLRKSLDDPLTFWYSDAMKKKEEKRAERNRRNSHTCRQDSISMTSSPIPIGGHPKTESFSKSLNSPVARSPLTQSMSPLGKALPILKPRNDSISNSFEDFPEVGFSLSTPKSSSGISPGGRFAPKGTKFKKDFEIRKPATPTNPWKSMSPSTSSIREEIQVKQVVNFDEVVRKEEKLQKNIRTGFKKVQLLPHVELEELAVAQILEVFGQELHNEAIINVELVNDDNFDVENEQNVWGNMPGLVRR</sequence>
<dbReference type="HOGENOM" id="CLU_305493_0_0_1"/>
<dbReference type="SUPFAM" id="SSF50985">
    <property type="entry name" value="RCC1/BLIP-II"/>
    <property type="match status" value="1"/>
</dbReference>
<protein>
    <submittedName>
        <fullName evidence="2">Uncharacterized protein</fullName>
    </submittedName>
</protein>
<reference evidence="2" key="1">
    <citation type="submission" date="2007-07" db="EMBL/GenBank/DDBJ databases">
        <title>PCAP assembly of the Caenorhabditis remanei genome.</title>
        <authorList>
            <consortium name="The Caenorhabditis remanei Sequencing Consortium"/>
            <person name="Wilson R.K."/>
        </authorList>
    </citation>
    <scope>NUCLEOTIDE SEQUENCE [LARGE SCALE GENOMIC DNA]</scope>
    <source>
        <strain evidence="2">PB4641</strain>
    </source>
</reference>
<dbReference type="AlphaFoldDB" id="E3LX97"/>
<dbReference type="Proteomes" id="UP000008281">
    <property type="component" value="Unassembled WGS sequence"/>
</dbReference>
<gene>
    <name evidence="2" type="ORF">CRE_03815</name>
</gene>
<organism evidence="3">
    <name type="scientific">Caenorhabditis remanei</name>
    <name type="common">Caenorhabditis vulgaris</name>
    <dbReference type="NCBI Taxonomy" id="31234"/>
    <lineage>
        <taxon>Eukaryota</taxon>
        <taxon>Metazoa</taxon>
        <taxon>Ecdysozoa</taxon>
        <taxon>Nematoda</taxon>
        <taxon>Chromadorea</taxon>
        <taxon>Rhabditida</taxon>
        <taxon>Rhabditina</taxon>
        <taxon>Rhabditomorpha</taxon>
        <taxon>Rhabditoidea</taxon>
        <taxon>Rhabditidae</taxon>
        <taxon>Peloderinae</taxon>
        <taxon>Caenorhabditis</taxon>
    </lineage>
</organism>
<keyword evidence="3" id="KW-1185">Reference proteome</keyword>
<dbReference type="InterPro" id="IPR009091">
    <property type="entry name" value="RCC1/BLIP-II"/>
</dbReference>
<feature type="compositionally biased region" description="Polar residues" evidence="1">
    <location>
        <begin position="869"/>
        <end position="883"/>
    </location>
</feature>
<evidence type="ECO:0000256" key="1">
    <source>
        <dbReference type="SAM" id="MobiDB-lite"/>
    </source>
</evidence>
<name>E3LX97_CAERE</name>
<dbReference type="GeneID" id="9801972"/>
<proteinExistence type="predicted"/>
<evidence type="ECO:0000313" key="2">
    <source>
        <dbReference type="EMBL" id="EFO84747.1"/>
    </source>
</evidence>
<dbReference type="FunCoup" id="E3LX97">
    <property type="interactions" value="1645"/>
</dbReference>
<feature type="region of interest" description="Disordered" evidence="1">
    <location>
        <begin position="752"/>
        <end position="808"/>
    </location>
</feature>
<dbReference type="eggNOG" id="ENOG502R9Q5">
    <property type="taxonomic scope" value="Eukaryota"/>
</dbReference>